<evidence type="ECO:0000313" key="3">
    <source>
        <dbReference type="Proteomes" id="UP000249842"/>
    </source>
</evidence>
<accession>A0A328B2W1</accession>
<feature type="domain" description="DUF5655" evidence="1">
    <location>
        <begin position="92"/>
        <end position="188"/>
    </location>
</feature>
<evidence type="ECO:0000259" key="1">
    <source>
        <dbReference type="Pfam" id="PF18899"/>
    </source>
</evidence>
<dbReference type="Pfam" id="PF14117">
    <property type="entry name" value="DUF4287"/>
    <property type="match status" value="1"/>
</dbReference>
<dbReference type="Pfam" id="PF18899">
    <property type="entry name" value="DUF5655"/>
    <property type="match status" value="1"/>
</dbReference>
<protein>
    <submittedName>
        <fullName evidence="2">DUF4287 domain-containing protein</fullName>
    </submittedName>
</protein>
<comment type="caution">
    <text evidence="2">The sequence shown here is derived from an EMBL/GenBank/DDBJ whole genome shotgun (WGS) entry which is preliminary data.</text>
</comment>
<proteinExistence type="predicted"/>
<dbReference type="AlphaFoldDB" id="A0A328B2W1"/>
<name>A0A328B2W1_9CAUL</name>
<dbReference type="InterPro" id="IPR043714">
    <property type="entry name" value="DUF5655"/>
</dbReference>
<gene>
    <name evidence="2" type="ORF">DJ021_17925</name>
</gene>
<dbReference type="InterPro" id="IPR025629">
    <property type="entry name" value="DUF4287"/>
</dbReference>
<organism evidence="2 3">
    <name type="scientific">Phenylobacterium hankyongense</name>
    <dbReference type="NCBI Taxonomy" id="1813876"/>
    <lineage>
        <taxon>Bacteria</taxon>
        <taxon>Pseudomonadati</taxon>
        <taxon>Pseudomonadota</taxon>
        <taxon>Alphaproteobacteria</taxon>
        <taxon>Caulobacterales</taxon>
        <taxon>Caulobacteraceae</taxon>
        <taxon>Phenylobacterium</taxon>
    </lineage>
</organism>
<dbReference type="EMBL" id="QFYP01000001">
    <property type="protein sequence ID" value="RAK61543.1"/>
    <property type="molecule type" value="Genomic_DNA"/>
</dbReference>
<dbReference type="OrthoDB" id="7172953at2"/>
<reference evidence="3" key="1">
    <citation type="submission" date="2018-05" db="EMBL/GenBank/DDBJ databases">
        <authorList>
            <person name="Li X."/>
        </authorList>
    </citation>
    <scope>NUCLEOTIDE SEQUENCE [LARGE SCALE GENOMIC DNA]</scope>
    <source>
        <strain evidence="3">HKS-05</strain>
    </source>
</reference>
<evidence type="ECO:0000313" key="2">
    <source>
        <dbReference type="EMBL" id="RAK61543.1"/>
    </source>
</evidence>
<dbReference type="Proteomes" id="UP000249842">
    <property type="component" value="Unassembled WGS sequence"/>
</dbReference>
<sequence length="191" mass="20668">MGVDPAGLTERQQKWFASVQASLERDTGKSMDEWIAIARTCPETRPRARSAWLKEHHGLGANRGAVVLSAAFPDTGWDQPQALRAALWADPQSAAILEAVEAAASALPEVVTGQRKQFTAFSRKVQFAAARPVKGGKLMLGLAVEPGADPRLEPPRNEAWSERLKARLLLENPDQADAAIAALLRAAWARS</sequence>
<dbReference type="RefSeq" id="WP_111458833.1">
    <property type="nucleotide sequence ID" value="NZ_QFYP01000001.1"/>
</dbReference>
<keyword evidence="3" id="KW-1185">Reference proteome</keyword>